<evidence type="ECO:0000313" key="2">
    <source>
        <dbReference type="Proteomes" id="UP000008021"/>
    </source>
</evidence>
<reference evidence="1" key="2">
    <citation type="submission" date="2018-05" db="EMBL/GenBank/DDBJ databases">
        <title>OmerRS3 (Oryza meridionalis Reference Sequence Version 3).</title>
        <authorList>
            <person name="Zhang J."/>
            <person name="Kudrna D."/>
            <person name="Lee S."/>
            <person name="Talag J."/>
            <person name="Welchert J."/>
            <person name="Wing R.A."/>
        </authorList>
    </citation>
    <scope>NUCLEOTIDE SEQUENCE [LARGE SCALE GENOMIC DNA]</scope>
    <source>
        <strain evidence="1">cv. OR44</strain>
    </source>
</reference>
<evidence type="ECO:0000313" key="1">
    <source>
        <dbReference type="EnsemblPlants" id="OMERI06G19830.2"/>
    </source>
</evidence>
<sequence length="199" mass="21954">MEQESPILTNGITQLCSTSVASIKISDELFKRAFGSSPLRVLLVRIRTCKDVLLANDSGILPVRAFLPRSTYVSERVLPNECGMSPESLLLASSSVRSSARSPKAEVRSAIQGDMEPVIPSDERSRAVTRRGYCVLQVTPCQLQNSMDALLHEDKTSAELVSWDFKQRRACRSLSVSLLPMTSGLKKQNTTGQQRDEIL</sequence>
<reference evidence="1" key="1">
    <citation type="submission" date="2015-04" db="UniProtKB">
        <authorList>
            <consortium name="EnsemblPlants"/>
        </authorList>
    </citation>
    <scope>IDENTIFICATION</scope>
</reference>
<organism evidence="1">
    <name type="scientific">Oryza meridionalis</name>
    <dbReference type="NCBI Taxonomy" id="40149"/>
    <lineage>
        <taxon>Eukaryota</taxon>
        <taxon>Viridiplantae</taxon>
        <taxon>Streptophyta</taxon>
        <taxon>Embryophyta</taxon>
        <taxon>Tracheophyta</taxon>
        <taxon>Spermatophyta</taxon>
        <taxon>Magnoliopsida</taxon>
        <taxon>Liliopsida</taxon>
        <taxon>Poales</taxon>
        <taxon>Poaceae</taxon>
        <taxon>BOP clade</taxon>
        <taxon>Oryzoideae</taxon>
        <taxon>Oryzeae</taxon>
        <taxon>Oryzinae</taxon>
        <taxon>Oryza</taxon>
    </lineage>
</organism>
<dbReference type="AlphaFoldDB" id="A0A0E0E390"/>
<dbReference type="HOGENOM" id="CLU_118797_0_0_1"/>
<keyword evidence="2" id="KW-1185">Reference proteome</keyword>
<dbReference type="Gramene" id="OMERI06G19830.2">
    <property type="protein sequence ID" value="OMERI06G19830.2"/>
    <property type="gene ID" value="OMERI06G19830"/>
</dbReference>
<protein>
    <submittedName>
        <fullName evidence="1">Uncharacterized protein</fullName>
    </submittedName>
</protein>
<dbReference type="Proteomes" id="UP000008021">
    <property type="component" value="Chromosome 6"/>
</dbReference>
<proteinExistence type="predicted"/>
<name>A0A0E0E390_9ORYZ</name>
<dbReference type="EnsemblPlants" id="OMERI06G19830.2">
    <property type="protein sequence ID" value="OMERI06G19830.2"/>
    <property type="gene ID" value="OMERI06G19830"/>
</dbReference>
<accession>A0A0E0E390</accession>